<sequence>GSEFVTESAQVGLGAQPPLLNVCPDFDENILIFGRYSEGEGATSNDDVGPSDKSLLRSFRFHRVRSIPLGREKHPIRVHHHQSTWDLRKEPQVVQDFVKLKGLDRIGAISYNYYNSVLISAFVGRCQPKTNSFHFKWGEMTLTHDDVEQLIGLPADGDATVIGGTWGFPAILEKLKSHYAYKLEKVLSDGITTAAKKKKGLTSRSVVRAYMLYVLGSFLFPTKKGIDVSARYLVLFAKEKVAKKWSWGSTVVAHMYYNLGVASRDDARQFACCTTLLESWIFAHFPKLGGIPKEMDSDAYEHCTCWKWDVSVTDRYGGTTLLNFREALDNYKLDDGCAAVQSGTRHPHKATIDRGFRLMERKSDDSGIHQRKPASVNEHADTPVHQSDDIAEQYDASHHEHSSRSPNINLNDQLQKLKEDKEKESEANINLREALKEKTSECDLLKETIEQMKAEIELKCVADEQCALEFTDLPRQLDAKCKETESLKAVNTILMEQIDIQLLLTTPLAVLQSHQPVPDTTLAKKYEDLLAAHEDIKKKLIVKENFHKKLVNSKERKKTLEVDNNEWV</sequence>
<feature type="coiled-coil region" evidence="1">
    <location>
        <begin position="407"/>
        <end position="455"/>
    </location>
</feature>
<protein>
    <recommendedName>
        <fullName evidence="3">Aminotransferase-like plant mobile domain-containing protein</fullName>
    </recommendedName>
</protein>
<accession>A0A7J7L019</accession>
<dbReference type="PANTHER" id="PTHR46033:SF1">
    <property type="entry name" value="PROTEIN MAIN-LIKE 2"/>
    <property type="match status" value="1"/>
</dbReference>
<evidence type="ECO:0000313" key="4">
    <source>
        <dbReference type="EMBL" id="KAF6135956.1"/>
    </source>
</evidence>
<evidence type="ECO:0000259" key="3">
    <source>
        <dbReference type="Pfam" id="PF10536"/>
    </source>
</evidence>
<feature type="domain" description="Aminotransferase-like plant mobile" evidence="3">
    <location>
        <begin position="114"/>
        <end position="333"/>
    </location>
</feature>
<dbReference type="InterPro" id="IPR044824">
    <property type="entry name" value="MAIN-like"/>
</dbReference>
<evidence type="ECO:0000313" key="5">
    <source>
        <dbReference type="Proteomes" id="UP000541444"/>
    </source>
</evidence>
<dbReference type="GO" id="GO:0010073">
    <property type="term" value="P:meristem maintenance"/>
    <property type="evidence" value="ECO:0007669"/>
    <property type="project" value="InterPro"/>
</dbReference>
<dbReference type="CDD" id="cd22249">
    <property type="entry name" value="UDM1_RNF168_RNF169-like"/>
    <property type="match status" value="1"/>
</dbReference>
<dbReference type="AlphaFoldDB" id="A0A7J7L019"/>
<keyword evidence="5" id="KW-1185">Reference proteome</keyword>
<dbReference type="EMBL" id="JACGCM010002768">
    <property type="protein sequence ID" value="KAF6135956.1"/>
    <property type="molecule type" value="Genomic_DNA"/>
</dbReference>
<gene>
    <name evidence="4" type="ORF">GIB67_006848</name>
</gene>
<organism evidence="4 5">
    <name type="scientific">Kingdonia uniflora</name>
    <dbReference type="NCBI Taxonomy" id="39325"/>
    <lineage>
        <taxon>Eukaryota</taxon>
        <taxon>Viridiplantae</taxon>
        <taxon>Streptophyta</taxon>
        <taxon>Embryophyta</taxon>
        <taxon>Tracheophyta</taxon>
        <taxon>Spermatophyta</taxon>
        <taxon>Magnoliopsida</taxon>
        <taxon>Ranunculales</taxon>
        <taxon>Circaeasteraceae</taxon>
        <taxon>Kingdonia</taxon>
    </lineage>
</organism>
<dbReference type="Proteomes" id="UP000541444">
    <property type="component" value="Unassembled WGS sequence"/>
</dbReference>
<name>A0A7J7L019_9MAGN</name>
<dbReference type="Pfam" id="PF10536">
    <property type="entry name" value="PMD"/>
    <property type="match status" value="1"/>
</dbReference>
<comment type="caution">
    <text evidence="4">The sequence shown here is derived from an EMBL/GenBank/DDBJ whole genome shotgun (WGS) entry which is preliminary data.</text>
</comment>
<evidence type="ECO:0000256" key="1">
    <source>
        <dbReference type="SAM" id="Coils"/>
    </source>
</evidence>
<dbReference type="OrthoDB" id="1846117at2759"/>
<dbReference type="InterPro" id="IPR019557">
    <property type="entry name" value="AminoTfrase-like_pln_mobile"/>
</dbReference>
<feature type="non-terminal residue" evidence="4">
    <location>
        <position position="1"/>
    </location>
</feature>
<feature type="region of interest" description="Disordered" evidence="2">
    <location>
        <begin position="363"/>
        <end position="382"/>
    </location>
</feature>
<keyword evidence="1" id="KW-0175">Coiled coil</keyword>
<proteinExistence type="predicted"/>
<dbReference type="PANTHER" id="PTHR46033">
    <property type="entry name" value="PROTEIN MAIN-LIKE 2"/>
    <property type="match status" value="1"/>
</dbReference>
<evidence type="ECO:0000256" key="2">
    <source>
        <dbReference type="SAM" id="MobiDB-lite"/>
    </source>
</evidence>
<reference evidence="4 5" key="1">
    <citation type="journal article" date="2020" name="IScience">
        <title>Genome Sequencing of the Endangered Kingdonia uniflora (Circaeasteraceae, Ranunculales) Reveals Potential Mechanisms of Evolutionary Specialization.</title>
        <authorList>
            <person name="Sun Y."/>
            <person name="Deng T."/>
            <person name="Zhang A."/>
            <person name="Moore M.J."/>
            <person name="Landis J.B."/>
            <person name="Lin N."/>
            <person name="Zhang H."/>
            <person name="Zhang X."/>
            <person name="Huang J."/>
            <person name="Zhang X."/>
            <person name="Sun H."/>
            <person name="Wang H."/>
        </authorList>
    </citation>
    <scope>NUCLEOTIDE SEQUENCE [LARGE SCALE GENOMIC DNA]</scope>
    <source>
        <strain evidence="4">TB1705</strain>
        <tissue evidence="4">Leaf</tissue>
    </source>
</reference>